<reference evidence="2" key="1">
    <citation type="submission" date="2009-10" db="EMBL/GenBank/DDBJ databases">
        <authorList>
            <person name="Weinstock G."/>
            <person name="Sodergren E."/>
            <person name="Clifton S."/>
            <person name="Fulton L."/>
            <person name="Fulton B."/>
            <person name="Courtney L."/>
            <person name="Fronick C."/>
            <person name="Harrison M."/>
            <person name="Strong C."/>
            <person name="Farmer C."/>
            <person name="Delahaunty K."/>
            <person name="Markovic C."/>
            <person name="Hall O."/>
            <person name="Minx P."/>
            <person name="Tomlinson C."/>
            <person name="Mitreva M."/>
            <person name="Nelson J."/>
            <person name="Hou S."/>
            <person name="Wollam A."/>
            <person name="Pepin K.H."/>
            <person name="Johnson M."/>
            <person name="Bhonagiri V."/>
            <person name="Nash W.E."/>
            <person name="Warren W."/>
            <person name="Chinwalla A."/>
            <person name="Mardis E.R."/>
            <person name="Wilson R.K."/>
        </authorList>
    </citation>
    <scope>NUCLEOTIDE SEQUENCE [LARGE SCALE GENOMIC DNA]</scope>
    <source>
        <strain evidence="2">ATCC 700122</strain>
    </source>
</reference>
<feature type="region of interest" description="Disordered" evidence="1">
    <location>
        <begin position="1"/>
        <end position="55"/>
    </location>
</feature>
<dbReference type="AlphaFoldDB" id="D0WH15"/>
<organism evidence="2 3">
    <name type="scientific">Slackia exigua (strain ATCC 700122 / DSM 15923 / CIP 105133 / JCM 11022 / KCTC 5966 / S-7)</name>
    <dbReference type="NCBI Taxonomy" id="649764"/>
    <lineage>
        <taxon>Bacteria</taxon>
        <taxon>Bacillati</taxon>
        <taxon>Actinomycetota</taxon>
        <taxon>Coriobacteriia</taxon>
        <taxon>Eggerthellales</taxon>
        <taxon>Eggerthellaceae</taxon>
        <taxon>Slackia</taxon>
    </lineage>
</organism>
<protein>
    <submittedName>
        <fullName evidence="2">Uncharacterized protein</fullName>
    </submittedName>
</protein>
<accession>D0WH15</accession>
<name>D0WH15_SLAES</name>
<dbReference type="EMBL" id="ACUX02000007">
    <property type="protein sequence ID" value="EEZ61202.1"/>
    <property type="molecule type" value="Genomic_DNA"/>
</dbReference>
<dbReference type="Proteomes" id="UP000006001">
    <property type="component" value="Unassembled WGS sequence"/>
</dbReference>
<sequence>MSTASIPGKSCPRRSKTDRLEPPTARTSTSPNGGPLAHRPIKAKEPYISERRTYR</sequence>
<dbReference type="HOGENOM" id="CLU_3030019_0_0_11"/>
<proteinExistence type="predicted"/>
<gene>
    <name evidence="2" type="ORF">HMPREF0762_01280</name>
</gene>
<keyword evidence="3" id="KW-1185">Reference proteome</keyword>
<evidence type="ECO:0000313" key="2">
    <source>
        <dbReference type="EMBL" id="EEZ61202.1"/>
    </source>
</evidence>
<evidence type="ECO:0000256" key="1">
    <source>
        <dbReference type="SAM" id="MobiDB-lite"/>
    </source>
</evidence>
<comment type="caution">
    <text evidence="2">The sequence shown here is derived from an EMBL/GenBank/DDBJ whole genome shotgun (WGS) entry which is preliminary data.</text>
</comment>
<evidence type="ECO:0000313" key="3">
    <source>
        <dbReference type="Proteomes" id="UP000006001"/>
    </source>
</evidence>
<feature type="compositionally biased region" description="Basic and acidic residues" evidence="1">
    <location>
        <begin position="42"/>
        <end position="55"/>
    </location>
</feature>